<dbReference type="Pfam" id="PF00356">
    <property type="entry name" value="LacI"/>
    <property type="match status" value="1"/>
</dbReference>
<dbReference type="Pfam" id="PF13377">
    <property type="entry name" value="Peripla_BP_3"/>
    <property type="match status" value="1"/>
</dbReference>
<organism evidence="5 6">
    <name type="scientific">Nocardiopsis aegyptia</name>
    <dbReference type="NCBI Taxonomy" id="220378"/>
    <lineage>
        <taxon>Bacteria</taxon>
        <taxon>Bacillati</taxon>
        <taxon>Actinomycetota</taxon>
        <taxon>Actinomycetes</taxon>
        <taxon>Streptosporangiales</taxon>
        <taxon>Nocardiopsidaceae</taxon>
        <taxon>Nocardiopsis</taxon>
    </lineage>
</organism>
<name>A0A7Z0EIY3_9ACTN</name>
<dbReference type="PANTHER" id="PTHR30146:SF109">
    <property type="entry name" value="HTH-TYPE TRANSCRIPTIONAL REGULATOR GALS"/>
    <property type="match status" value="1"/>
</dbReference>
<dbReference type="GO" id="GO:0000976">
    <property type="term" value="F:transcription cis-regulatory region binding"/>
    <property type="evidence" value="ECO:0007669"/>
    <property type="project" value="TreeGrafter"/>
</dbReference>
<dbReference type="InterPro" id="IPR028082">
    <property type="entry name" value="Peripla_BP_I"/>
</dbReference>
<comment type="caution">
    <text evidence="5">The sequence shown here is derived from an EMBL/GenBank/DDBJ whole genome shotgun (WGS) entry which is preliminary data.</text>
</comment>
<evidence type="ECO:0000256" key="2">
    <source>
        <dbReference type="ARBA" id="ARBA00023125"/>
    </source>
</evidence>
<dbReference type="PROSITE" id="PS50932">
    <property type="entry name" value="HTH_LACI_2"/>
    <property type="match status" value="1"/>
</dbReference>
<dbReference type="AlphaFoldDB" id="A0A7Z0EIY3"/>
<dbReference type="SMART" id="SM00354">
    <property type="entry name" value="HTH_LACI"/>
    <property type="match status" value="1"/>
</dbReference>
<dbReference type="SUPFAM" id="SSF53822">
    <property type="entry name" value="Periplasmic binding protein-like I"/>
    <property type="match status" value="1"/>
</dbReference>
<sequence length="353" mass="37872">MNQSDRDQRATTGDPVRRATMRDVAALSGVSIKTVSRVINGVSTVSDDLRDRVTRAITQLDFQPNLAASSLRRTDGATRQIALLLEDVANPFSATLSRAVENVAREHDTLVFAGSLDEEPQRELELVRAATLHRVDGIIIVPAAPDHGYLHREIRTGTPVVFVDRPPRGLAADAVLATNTEGAREAVLHLADHGHTEIAFLGDESSITTVGERLTGFRRALAERGLPERPDRVALDLPDPGTAARAVAAMLDSAHPPTALFTAQNLVTIGAIQTLQARGLHHDVAVVGFDDFPMADLLAPRVTVVAQDVMRIGTLAVQRLFERITGDDGAPREERVPTTLIARGSGEIPPPAG</sequence>
<keyword evidence="2" id="KW-0238">DNA-binding</keyword>
<evidence type="ECO:0000259" key="4">
    <source>
        <dbReference type="PROSITE" id="PS50932"/>
    </source>
</evidence>
<gene>
    <name evidence="5" type="ORF">HNR10_000814</name>
</gene>
<dbReference type="CDD" id="cd06267">
    <property type="entry name" value="PBP1_LacI_sugar_binding-like"/>
    <property type="match status" value="1"/>
</dbReference>
<dbReference type="InterPro" id="IPR000843">
    <property type="entry name" value="HTH_LacI"/>
</dbReference>
<dbReference type="CDD" id="cd01392">
    <property type="entry name" value="HTH_LacI"/>
    <property type="match status" value="1"/>
</dbReference>
<dbReference type="Gene3D" id="3.40.50.2300">
    <property type="match status" value="2"/>
</dbReference>
<dbReference type="InterPro" id="IPR010982">
    <property type="entry name" value="Lambda_DNA-bd_dom_sf"/>
</dbReference>
<dbReference type="InterPro" id="IPR046335">
    <property type="entry name" value="LacI/GalR-like_sensor"/>
</dbReference>
<feature type="domain" description="HTH lacI-type" evidence="4">
    <location>
        <begin position="19"/>
        <end position="73"/>
    </location>
</feature>
<dbReference type="SUPFAM" id="SSF47413">
    <property type="entry name" value="lambda repressor-like DNA-binding domains"/>
    <property type="match status" value="1"/>
</dbReference>
<evidence type="ECO:0000256" key="3">
    <source>
        <dbReference type="ARBA" id="ARBA00023163"/>
    </source>
</evidence>
<keyword evidence="1" id="KW-0805">Transcription regulation</keyword>
<dbReference type="PANTHER" id="PTHR30146">
    <property type="entry name" value="LACI-RELATED TRANSCRIPTIONAL REPRESSOR"/>
    <property type="match status" value="1"/>
</dbReference>
<reference evidence="5 6" key="1">
    <citation type="submission" date="2020-07" db="EMBL/GenBank/DDBJ databases">
        <title>Sequencing the genomes of 1000 actinobacteria strains.</title>
        <authorList>
            <person name="Klenk H.-P."/>
        </authorList>
    </citation>
    <scope>NUCLEOTIDE SEQUENCE [LARGE SCALE GENOMIC DNA]</scope>
    <source>
        <strain evidence="5 6">DSM 44442</strain>
    </source>
</reference>
<dbReference type="Gene3D" id="1.10.260.40">
    <property type="entry name" value="lambda repressor-like DNA-binding domains"/>
    <property type="match status" value="1"/>
</dbReference>
<dbReference type="EMBL" id="JACCFS010000001">
    <property type="protein sequence ID" value="NYJ32933.1"/>
    <property type="molecule type" value="Genomic_DNA"/>
</dbReference>
<accession>A0A7Z0EIY3</accession>
<keyword evidence="3" id="KW-0804">Transcription</keyword>
<dbReference type="GO" id="GO:0003700">
    <property type="term" value="F:DNA-binding transcription factor activity"/>
    <property type="evidence" value="ECO:0007669"/>
    <property type="project" value="TreeGrafter"/>
</dbReference>
<dbReference type="Proteomes" id="UP000572051">
    <property type="component" value="Unassembled WGS sequence"/>
</dbReference>
<protein>
    <submittedName>
        <fullName evidence="5">LacI family transcriptional regulator</fullName>
    </submittedName>
</protein>
<proteinExistence type="predicted"/>
<dbReference type="PROSITE" id="PS00356">
    <property type="entry name" value="HTH_LACI_1"/>
    <property type="match status" value="1"/>
</dbReference>
<evidence type="ECO:0000313" key="6">
    <source>
        <dbReference type="Proteomes" id="UP000572051"/>
    </source>
</evidence>
<evidence type="ECO:0000313" key="5">
    <source>
        <dbReference type="EMBL" id="NYJ32933.1"/>
    </source>
</evidence>
<evidence type="ECO:0000256" key="1">
    <source>
        <dbReference type="ARBA" id="ARBA00023015"/>
    </source>
</evidence>
<keyword evidence="6" id="KW-1185">Reference proteome</keyword>